<gene>
    <name evidence="1" type="ORF">H9631_14080</name>
</gene>
<dbReference type="RefSeq" id="WP_191813843.1">
    <property type="nucleotide sequence ID" value="NZ_JACSPV010000026.1"/>
</dbReference>
<reference evidence="1 2" key="1">
    <citation type="submission" date="2020-08" db="EMBL/GenBank/DDBJ databases">
        <title>A Genomic Blueprint of the Chicken Gut Microbiome.</title>
        <authorList>
            <person name="Gilroy R."/>
            <person name="Ravi A."/>
            <person name="Getino M."/>
            <person name="Pursley I."/>
            <person name="Horton D.L."/>
            <person name="Alikhan N.-F."/>
            <person name="Baker D."/>
            <person name="Gharbi K."/>
            <person name="Hall N."/>
            <person name="Watson M."/>
            <person name="Adriaenssens E.M."/>
            <person name="Foster-Nyarko E."/>
            <person name="Jarju S."/>
            <person name="Secka A."/>
            <person name="Antonio M."/>
            <person name="Oren A."/>
            <person name="Chaudhuri R."/>
            <person name="La Ragione R.M."/>
            <person name="Hildebrand F."/>
            <person name="Pallen M.J."/>
        </authorList>
    </citation>
    <scope>NUCLEOTIDE SEQUENCE [LARGE SCALE GENOMIC DNA]</scope>
    <source>
        <strain evidence="1 2">Sa1BUA2</strain>
    </source>
</reference>
<proteinExistence type="predicted"/>
<name>A0ABR8VN71_9BACI</name>
<evidence type="ECO:0000313" key="2">
    <source>
        <dbReference type="Proteomes" id="UP000648182"/>
    </source>
</evidence>
<dbReference type="EMBL" id="JACSPV010000026">
    <property type="protein sequence ID" value="MBD8006205.1"/>
    <property type="molecule type" value="Genomic_DNA"/>
</dbReference>
<accession>A0ABR8VN71</accession>
<dbReference type="Proteomes" id="UP000648182">
    <property type="component" value="Unassembled WGS sequence"/>
</dbReference>
<comment type="caution">
    <text evidence="1">The sequence shown here is derived from an EMBL/GenBank/DDBJ whole genome shotgun (WGS) entry which is preliminary data.</text>
</comment>
<sequence>MGELIFTFCYGGALIAAGVLVKAITSRQAAEQVKKKEVMSKSRKQGSVI</sequence>
<keyword evidence="2" id="KW-1185">Reference proteome</keyword>
<evidence type="ECO:0000313" key="1">
    <source>
        <dbReference type="EMBL" id="MBD8006205.1"/>
    </source>
</evidence>
<protein>
    <submittedName>
        <fullName evidence="1">Uncharacterized protein</fullName>
    </submittedName>
</protein>
<organism evidence="1 2">
    <name type="scientific">Bacillus norwichensis</name>
    <dbReference type="NCBI Taxonomy" id="2762217"/>
    <lineage>
        <taxon>Bacteria</taxon>
        <taxon>Bacillati</taxon>
        <taxon>Bacillota</taxon>
        <taxon>Bacilli</taxon>
        <taxon>Bacillales</taxon>
        <taxon>Bacillaceae</taxon>
        <taxon>Bacillus</taxon>
    </lineage>
</organism>